<dbReference type="GeneID" id="118411585"/>
<name>A0A9J7KSU4_BRAFL</name>
<gene>
    <name evidence="2" type="primary">LOC118411585</name>
</gene>
<accession>A0A9J7KSU4</accession>
<evidence type="ECO:0000313" key="2">
    <source>
        <dbReference type="RefSeq" id="XP_035669898.1"/>
    </source>
</evidence>
<organism evidence="1 2">
    <name type="scientific">Branchiostoma floridae</name>
    <name type="common">Florida lancelet</name>
    <name type="synonym">Amphioxus</name>
    <dbReference type="NCBI Taxonomy" id="7739"/>
    <lineage>
        <taxon>Eukaryota</taxon>
        <taxon>Metazoa</taxon>
        <taxon>Chordata</taxon>
        <taxon>Cephalochordata</taxon>
        <taxon>Leptocardii</taxon>
        <taxon>Amphioxiformes</taxon>
        <taxon>Branchiostomatidae</taxon>
        <taxon>Branchiostoma</taxon>
    </lineage>
</organism>
<dbReference type="Proteomes" id="UP000001554">
    <property type="component" value="Chromosome 3"/>
</dbReference>
<protein>
    <submittedName>
        <fullName evidence="2">Uncharacterized protein LOC118411585 isoform X1</fullName>
    </submittedName>
</protein>
<reference evidence="2" key="2">
    <citation type="submission" date="2025-08" db="UniProtKB">
        <authorList>
            <consortium name="RefSeq"/>
        </authorList>
    </citation>
    <scope>IDENTIFICATION</scope>
    <source>
        <strain evidence="2">S238N-H82</strain>
        <tissue evidence="2">Testes</tissue>
    </source>
</reference>
<reference evidence="1" key="1">
    <citation type="journal article" date="2020" name="Nat. Ecol. Evol.">
        <title>Deeply conserved synteny resolves early events in vertebrate evolution.</title>
        <authorList>
            <person name="Simakov O."/>
            <person name="Marletaz F."/>
            <person name="Yue J.X."/>
            <person name="O'Connell B."/>
            <person name="Jenkins J."/>
            <person name="Brandt A."/>
            <person name="Calef R."/>
            <person name="Tung C.H."/>
            <person name="Huang T.K."/>
            <person name="Schmutz J."/>
            <person name="Satoh N."/>
            <person name="Yu J.K."/>
            <person name="Putnam N.H."/>
            <person name="Green R.E."/>
            <person name="Rokhsar D.S."/>
        </authorList>
    </citation>
    <scope>NUCLEOTIDE SEQUENCE [LARGE SCALE GENOMIC DNA]</scope>
    <source>
        <strain evidence="1">S238N-H82</strain>
    </source>
</reference>
<dbReference type="KEGG" id="bfo:118411585"/>
<dbReference type="AlphaFoldDB" id="A0A9J7KSU4"/>
<evidence type="ECO:0000313" key="1">
    <source>
        <dbReference type="Proteomes" id="UP000001554"/>
    </source>
</evidence>
<dbReference type="RefSeq" id="XP_035669898.1">
    <property type="nucleotide sequence ID" value="XM_035814005.1"/>
</dbReference>
<keyword evidence="1" id="KW-1185">Reference proteome</keyword>
<proteinExistence type="predicted"/>
<sequence>MLSADNCHLPRACSDQHSLRLTHSEVQGLVEMSSQAAKLKRAQASLLDAVRPSAKKKAGNPKIRSLECMIDCFLIDGEEIKRQLSTSYVRMDEANCTLKFAAYLLLEGNETDEEVHCKLKEAIEEVREGITSDYTVLFLRKDGKRNVFQAFPSKLKADTGWLLSLGTRHRYDRLRHSSINWDVWMQRSVSNYGACGTSKFII</sequence>